<evidence type="ECO:0000256" key="4">
    <source>
        <dbReference type="ARBA" id="ARBA00022679"/>
    </source>
</evidence>
<name>A0AAJ7FEE4_CEPCN</name>
<dbReference type="GO" id="GO:0006493">
    <property type="term" value="P:protein O-linked glycosylation"/>
    <property type="evidence" value="ECO:0007669"/>
    <property type="project" value="TreeGrafter"/>
</dbReference>
<dbReference type="Proteomes" id="UP000694920">
    <property type="component" value="Unplaced"/>
</dbReference>
<accession>A0AAJ7FEE4</accession>
<evidence type="ECO:0000256" key="3">
    <source>
        <dbReference type="ARBA" id="ARBA00022676"/>
    </source>
</evidence>
<dbReference type="GO" id="GO:0016758">
    <property type="term" value="F:hexosyltransferase activity"/>
    <property type="evidence" value="ECO:0007669"/>
    <property type="project" value="InterPro"/>
</dbReference>
<keyword evidence="7" id="KW-1133">Transmembrane helix</keyword>
<sequence>MDLQDFKYVIGATCNASALVWIVTSYSGDPTTRSALRRAYPNDELQKLGIHRVFLLGMLNGEASRKTHVTQDSIYDESLKFKDIVQGNFQEAYRNLTYKHLMGLRWAVNTCHHANYIMKMDDDIVVNLYDILNILQTRGTIENTLMGYVLNNMLPIREPANKWFVTQEEFALNVYPEFLSGWLYITSSKIAEKLVSYAQVYPKYFWIDDLFITGILRNDLKIGFQSIRKFYATDYRYLKCCIKGKEKRLKCEFAIGPNGGNAELQVEFKDFAQFCRTNCSPRTEEFSVNNTCIVAHEEPNWVKGRALIEPVRML</sequence>
<dbReference type="RefSeq" id="XP_024937080.1">
    <property type="nucleotide sequence ID" value="XM_025081312.1"/>
</dbReference>
<evidence type="ECO:0000256" key="5">
    <source>
        <dbReference type="ARBA" id="ARBA00022692"/>
    </source>
</evidence>
<dbReference type="GeneID" id="107264186"/>
<evidence type="ECO:0000313" key="12">
    <source>
        <dbReference type="Proteomes" id="UP000694920"/>
    </source>
</evidence>
<organism evidence="12 13">
    <name type="scientific">Cephus cinctus</name>
    <name type="common">Wheat stem sawfly</name>
    <dbReference type="NCBI Taxonomy" id="211228"/>
    <lineage>
        <taxon>Eukaryota</taxon>
        <taxon>Metazoa</taxon>
        <taxon>Ecdysozoa</taxon>
        <taxon>Arthropoda</taxon>
        <taxon>Hexapoda</taxon>
        <taxon>Insecta</taxon>
        <taxon>Pterygota</taxon>
        <taxon>Neoptera</taxon>
        <taxon>Endopterygota</taxon>
        <taxon>Hymenoptera</taxon>
        <taxon>Cephoidea</taxon>
        <taxon>Cephidae</taxon>
        <taxon>Cephus</taxon>
    </lineage>
</organism>
<evidence type="ECO:0000313" key="13">
    <source>
        <dbReference type="RefSeq" id="XP_015587669.1"/>
    </source>
</evidence>
<dbReference type="InterPro" id="IPR002659">
    <property type="entry name" value="Glyco_trans_31"/>
</dbReference>
<keyword evidence="4" id="KW-0808">Transferase</keyword>
<evidence type="ECO:0000256" key="1">
    <source>
        <dbReference type="ARBA" id="ARBA00004323"/>
    </source>
</evidence>
<evidence type="ECO:0000256" key="9">
    <source>
        <dbReference type="ARBA" id="ARBA00023136"/>
    </source>
</evidence>
<keyword evidence="6" id="KW-0735">Signal-anchor</keyword>
<keyword evidence="3 11" id="KW-0328">Glycosyltransferase</keyword>
<comment type="similarity">
    <text evidence="2 11">Belongs to the glycosyltransferase 31 family.</text>
</comment>
<evidence type="ECO:0000256" key="7">
    <source>
        <dbReference type="ARBA" id="ARBA00022989"/>
    </source>
</evidence>
<evidence type="ECO:0000256" key="6">
    <source>
        <dbReference type="ARBA" id="ARBA00022968"/>
    </source>
</evidence>
<dbReference type="Pfam" id="PF01762">
    <property type="entry name" value="Galactosyl_T"/>
    <property type="match status" value="1"/>
</dbReference>
<dbReference type="EC" id="2.4.1.-" evidence="11"/>
<evidence type="ECO:0000313" key="14">
    <source>
        <dbReference type="RefSeq" id="XP_024937080.1"/>
    </source>
</evidence>
<dbReference type="PANTHER" id="PTHR11214">
    <property type="entry name" value="BETA-1,3-N-ACETYLGLUCOSAMINYLTRANSFERASE"/>
    <property type="match status" value="1"/>
</dbReference>
<protein>
    <recommendedName>
        <fullName evidence="11">Hexosyltransferase</fullName>
        <ecNumber evidence="11">2.4.1.-</ecNumber>
    </recommendedName>
</protein>
<dbReference type="AlphaFoldDB" id="A0AAJ7FEE4"/>
<reference evidence="13 14" key="1">
    <citation type="submission" date="2025-04" db="UniProtKB">
        <authorList>
            <consortium name="RefSeq"/>
        </authorList>
    </citation>
    <scope>IDENTIFICATION</scope>
</reference>
<keyword evidence="9" id="KW-0472">Membrane</keyword>
<keyword evidence="10" id="KW-0325">Glycoprotein</keyword>
<keyword evidence="12" id="KW-1185">Reference proteome</keyword>
<proteinExistence type="inferred from homology"/>
<dbReference type="RefSeq" id="XP_015587669.1">
    <property type="nucleotide sequence ID" value="XM_015732183.2"/>
</dbReference>
<evidence type="ECO:0000256" key="10">
    <source>
        <dbReference type="ARBA" id="ARBA00023180"/>
    </source>
</evidence>
<dbReference type="FunFam" id="3.90.550.50:FF:000001">
    <property type="entry name" value="Hexosyltransferase"/>
    <property type="match status" value="1"/>
</dbReference>
<dbReference type="Gene3D" id="3.90.550.50">
    <property type="match status" value="1"/>
</dbReference>
<dbReference type="KEGG" id="ccin:107264186"/>
<dbReference type="GO" id="GO:0000139">
    <property type="term" value="C:Golgi membrane"/>
    <property type="evidence" value="ECO:0007669"/>
    <property type="project" value="UniProtKB-SubCell"/>
</dbReference>
<keyword evidence="5" id="KW-0812">Transmembrane</keyword>
<evidence type="ECO:0000256" key="11">
    <source>
        <dbReference type="RuleBase" id="RU363063"/>
    </source>
</evidence>
<comment type="subcellular location">
    <subcellularLocation>
        <location evidence="1 11">Golgi apparatus membrane</location>
        <topology evidence="1 11">Single-pass type II membrane protein</topology>
    </subcellularLocation>
</comment>
<gene>
    <name evidence="13 14" type="primary">LOC107264186</name>
</gene>
<evidence type="ECO:0000256" key="2">
    <source>
        <dbReference type="ARBA" id="ARBA00008661"/>
    </source>
</evidence>
<dbReference type="PANTHER" id="PTHR11214:SF235">
    <property type="entry name" value="HEXOSYLTRANSFERASE"/>
    <property type="match status" value="1"/>
</dbReference>
<keyword evidence="8 11" id="KW-0333">Golgi apparatus</keyword>
<evidence type="ECO:0000256" key="8">
    <source>
        <dbReference type="ARBA" id="ARBA00023034"/>
    </source>
</evidence>